<dbReference type="SUPFAM" id="SSF53659">
    <property type="entry name" value="Isocitrate/Isopropylmalate dehydrogenase-like"/>
    <property type="match status" value="1"/>
</dbReference>
<dbReference type="InterPro" id="IPR012281">
    <property type="entry name" value="Phospholipid_synth_PlsX-like"/>
</dbReference>
<dbReference type="EMBL" id="WTYH01000001">
    <property type="protein sequence ID" value="MXO93495.1"/>
    <property type="molecule type" value="Genomic_DNA"/>
</dbReference>
<comment type="subunit">
    <text evidence="9 10">Homodimer. Probably interacts with PlsY.</text>
</comment>
<dbReference type="GO" id="GO:0005737">
    <property type="term" value="C:cytoplasm"/>
    <property type="evidence" value="ECO:0007669"/>
    <property type="project" value="UniProtKB-SubCell"/>
</dbReference>
<keyword evidence="12" id="KW-0012">Acyltransferase</keyword>
<gene>
    <name evidence="10 12" type="primary">plsX</name>
    <name evidence="12" type="ORF">GRI62_07740</name>
</gene>
<dbReference type="AlphaFoldDB" id="A0A845A019"/>
<dbReference type="PANTHER" id="PTHR30100">
    <property type="entry name" value="FATTY ACID/PHOSPHOLIPID SYNTHESIS PROTEIN PLSX"/>
    <property type="match status" value="1"/>
</dbReference>
<comment type="pathway">
    <text evidence="10">Lipid metabolism; phospholipid metabolism.</text>
</comment>
<keyword evidence="3 10" id="KW-0444">Lipid biosynthesis</keyword>
<evidence type="ECO:0000256" key="5">
    <source>
        <dbReference type="ARBA" id="ARBA00023098"/>
    </source>
</evidence>
<evidence type="ECO:0000256" key="7">
    <source>
        <dbReference type="ARBA" id="ARBA00023264"/>
    </source>
</evidence>
<evidence type="ECO:0000256" key="9">
    <source>
        <dbReference type="ARBA" id="ARBA00046608"/>
    </source>
</evidence>
<dbReference type="InterPro" id="IPR003664">
    <property type="entry name" value="FA_synthesis"/>
</dbReference>
<proteinExistence type="inferred from homology"/>
<evidence type="ECO:0000313" key="13">
    <source>
        <dbReference type="Proteomes" id="UP000460626"/>
    </source>
</evidence>
<comment type="similarity">
    <text evidence="10">Belongs to the PlsX family.</text>
</comment>
<keyword evidence="6 10" id="KW-0594">Phospholipid biosynthesis</keyword>
<protein>
    <recommendedName>
        <fullName evidence="8 10">Phosphate acyltransferase</fullName>
        <ecNumber evidence="8 10">2.3.1.274</ecNumber>
    </recommendedName>
    <alternativeName>
        <fullName evidence="10">Acyl-ACP phosphotransacylase</fullName>
    </alternativeName>
    <alternativeName>
        <fullName evidence="10">Acyl-[acyl-carrier-protein]--phosphate acyltransferase</fullName>
    </alternativeName>
    <alternativeName>
        <fullName evidence="10">Phosphate-acyl-ACP acyltransferase</fullName>
    </alternativeName>
</protein>
<evidence type="ECO:0000256" key="1">
    <source>
        <dbReference type="ARBA" id="ARBA00001232"/>
    </source>
</evidence>
<dbReference type="GO" id="GO:0006633">
    <property type="term" value="P:fatty acid biosynthetic process"/>
    <property type="evidence" value="ECO:0007669"/>
    <property type="project" value="UniProtKB-UniRule"/>
</dbReference>
<dbReference type="RefSeq" id="WP_131452764.1">
    <property type="nucleotide sequence ID" value="NZ_BMJK01000001.1"/>
</dbReference>
<comment type="catalytic activity">
    <reaction evidence="1 10">
        <text>a fatty acyl-[ACP] + phosphate = an acyl phosphate + holo-[ACP]</text>
        <dbReference type="Rhea" id="RHEA:42292"/>
        <dbReference type="Rhea" id="RHEA-COMP:9685"/>
        <dbReference type="Rhea" id="RHEA-COMP:14125"/>
        <dbReference type="ChEBI" id="CHEBI:43474"/>
        <dbReference type="ChEBI" id="CHEBI:59918"/>
        <dbReference type="ChEBI" id="CHEBI:64479"/>
        <dbReference type="ChEBI" id="CHEBI:138651"/>
        <dbReference type="EC" id="2.3.1.274"/>
    </reaction>
</comment>
<accession>A0A845A019</accession>
<dbReference type="EC" id="2.3.1.274" evidence="8 10"/>
<name>A0A845A019_9SPHN</name>
<dbReference type="HAMAP" id="MF_00019">
    <property type="entry name" value="PlsX"/>
    <property type="match status" value="1"/>
</dbReference>
<dbReference type="PANTHER" id="PTHR30100:SF1">
    <property type="entry name" value="PHOSPHATE ACYLTRANSFERASE"/>
    <property type="match status" value="1"/>
</dbReference>
<evidence type="ECO:0000256" key="8">
    <source>
        <dbReference type="ARBA" id="ARBA00024069"/>
    </source>
</evidence>
<evidence type="ECO:0000256" key="2">
    <source>
        <dbReference type="ARBA" id="ARBA00022490"/>
    </source>
</evidence>
<comment type="subcellular location">
    <subcellularLocation>
        <location evidence="10">Cytoplasm</location>
    </subcellularLocation>
    <text evidence="10">Associated with the membrane possibly through PlsY.</text>
</comment>
<feature type="region of interest" description="Disordered" evidence="11">
    <location>
        <begin position="340"/>
        <end position="373"/>
    </location>
</feature>
<comment type="function">
    <text evidence="10">Catalyzes the reversible formation of acyl-phosphate (acyl-PO(4)) from acyl-[acyl-carrier-protein] (acyl-ACP). This enzyme utilizes acyl-ACP as fatty acyl donor, but not acyl-CoA.</text>
</comment>
<keyword evidence="2 10" id="KW-0963">Cytoplasm</keyword>
<evidence type="ECO:0000256" key="3">
    <source>
        <dbReference type="ARBA" id="ARBA00022516"/>
    </source>
</evidence>
<comment type="caution">
    <text evidence="12">The sequence shown here is derived from an EMBL/GenBank/DDBJ whole genome shotgun (WGS) entry which is preliminary data.</text>
</comment>
<dbReference type="Gene3D" id="3.40.718.10">
    <property type="entry name" value="Isopropylmalate Dehydrogenase"/>
    <property type="match status" value="1"/>
</dbReference>
<organism evidence="12 13">
    <name type="scientific">Aurantiacibacter arachoides</name>
    <dbReference type="NCBI Taxonomy" id="1850444"/>
    <lineage>
        <taxon>Bacteria</taxon>
        <taxon>Pseudomonadati</taxon>
        <taxon>Pseudomonadota</taxon>
        <taxon>Alphaproteobacteria</taxon>
        <taxon>Sphingomonadales</taxon>
        <taxon>Erythrobacteraceae</taxon>
        <taxon>Aurantiacibacter</taxon>
    </lineage>
</organism>
<evidence type="ECO:0000256" key="6">
    <source>
        <dbReference type="ARBA" id="ARBA00023209"/>
    </source>
</evidence>
<evidence type="ECO:0000256" key="4">
    <source>
        <dbReference type="ARBA" id="ARBA00022679"/>
    </source>
</evidence>
<keyword evidence="4 10" id="KW-0808">Transferase</keyword>
<sequence>MSLPRIAVDAMGGDEGVRVMVEGAALARRRHDKFRFLLVGDEPRIKAALDTHPNMRSASEILHCDEVVSGDEKPSRALRRAKTTSMGLAINAVKTGDCGAAVSGGNTGALMAMGKIALRTMPGIDRPALAGLMPTLGDDDVVMLDLGANTDCDARNLIQFAVMGAAYARIVTGKAAPRVRLLNIGTESIKGTDNLREASQRLADATGLAMQFDGFIEADKINRGEVDVVVTDGFSGNIALKAIEGSARFVTDLLRTAFTSSLRSKIGFLVSRPATELLRHHLDPNNHNGGVFLGLNGVLVKSHGSANAKGVSNAVHVCARLLEDDITRRIAADLAEVGAGIGGEGRTGAGRTDAESATADAAGKPQDTGEASE</sequence>
<dbReference type="GO" id="GO:0008654">
    <property type="term" value="P:phospholipid biosynthetic process"/>
    <property type="evidence" value="ECO:0007669"/>
    <property type="project" value="UniProtKB-KW"/>
</dbReference>
<dbReference type="PIRSF" id="PIRSF002465">
    <property type="entry name" value="Phsphlp_syn_PlsX"/>
    <property type="match status" value="1"/>
</dbReference>
<keyword evidence="5 10" id="KW-0443">Lipid metabolism</keyword>
<reference evidence="12 13" key="1">
    <citation type="submission" date="2019-12" db="EMBL/GenBank/DDBJ databases">
        <title>Genomic-based taxomic classification of the family Erythrobacteraceae.</title>
        <authorList>
            <person name="Xu L."/>
        </authorList>
    </citation>
    <scope>NUCLEOTIDE SEQUENCE [LARGE SCALE GENOMIC DNA]</scope>
    <source>
        <strain evidence="12 13">RC4-10-4</strain>
    </source>
</reference>
<keyword evidence="13" id="KW-1185">Reference proteome</keyword>
<evidence type="ECO:0000256" key="10">
    <source>
        <dbReference type="HAMAP-Rule" id="MF_00019"/>
    </source>
</evidence>
<keyword evidence="7 10" id="KW-1208">Phospholipid metabolism</keyword>
<evidence type="ECO:0000313" key="12">
    <source>
        <dbReference type="EMBL" id="MXO93495.1"/>
    </source>
</evidence>
<dbReference type="GO" id="GO:0043811">
    <property type="term" value="F:phosphate:acyl-[acyl carrier protein] acyltransferase activity"/>
    <property type="evidence" value="ECO:0007669"/>
    <property type="project" value="UniProtKB-UniRule"/>
</dbReference>
<dbReference type="OrthoDB" id="9806408at2"/>
<dbReference type="NCBIfam" id="TIGR00182">
    <property type="entry name" value="plsX"/>
    <property type="match status" value="1"/>
</dbReference>
<dbReference type="Pfam" id="PF02504">
    <property type="entry name" value="FA_synthesis"/>
    <property type="match status" value="1"/>
</dbReference>
<evidence type="ECO:0000256" key="11">
    <source>
        <dbReference type="SAM" id="MobiDB-lite"/>
    </source>
</evidence>
<dbReference type="UniPathway" id="UPA00085"/>
<dbReference type="Proteomes" id="UP000460626">
    <property type="component" value="Unassembled WGS sequence"/>
</dbReference>